<organism evidence="4 5">
    <name type="scientific">Hymenochirus boettgeri</name>
    <name type="common">Congo dwarf clawed frog</name>
    <dbReference type="NCBI Taxonomy" id="247094"/>
    <lineage>
        <taxon>Eukaryota</taxon>
        <taxon>Metazoa</taxon>
        <taxon>Chordata</taxon>
        <taxon>Craniata</taxon>
        <taxon>Vertebrata</taxon>
        <taxon>Euteleostomi</taxon>
        <taxon>Amphibia</taxon>
        <taxon>Batrachia</taxon>
        <taxon>Anura</taxon>
        <taxon>Pipoidea</taxon>
        <taxon>Pipidae</taxon>
        <taxon>Pipinae</taxon>
        <taxon>Hymenochirus</taxon>
    </lineage>
</organism>
<dbReference type="Pfam" id="PF23736">
    <property type="entry name" value="Ig_ZP2"/>
    <property type="match status" value="1"/>
</dbReference>
<accession>A0A8T2IGU8</accession>
<dbReference type="InterPro" id="IPR042235">
    <property type="entry name" value="ZP-C_dom"/>
</dbReference>
<name>A0A8T2IGU8_9PIPI</name>
<dbReference type="Pfam" id="PF00100">
    <property type="entry name" value="Zona_pellucida"/>
    <property type="match status" value="1"/>
</dbReference>
<evidence type="ECO:0000256" key="1">
    <source>
        <dbReference type="ARBA" id="ARBA00023157"/>
    </source>
</evidence>
<dbReference type="OrthoDB" id="8945590at2759"/>
<dbReference type="InterPro" id="IPR055356">
    <property type="entry name" value="ZP-N"/>
</dbReference>
<dbReference type="InterPro" id="IPR058876">
    <property type="entry name" value="Ig-like_ZP"/>
</dbReference>
<keyword evidence="1" id="KW-1015">Disulfide bond</keyword>
<evidence type="ECO:0000313" key="5">
    <source>
        <dbReference type="Proteomes" id="UP000812440"/>
    </source>
</evidence>
<dbReference type="PANTHER" id="PTHR47130:SF6">
    <property type="entry name" value="EGG ENVELOPE GLYCOPROTEIN-LIKE PRECURSOR"/>
    <property type="match status" value="1"/>
</dbReference>
<protein>
    <recommendedName>
        <fullName evidence="3">ZP domain-containing protein</fullName>
    </recommendedName>
</protein>
<dbReference type="AlphaFoldDB" id="A0A8T2IGU8"/>
<proteinExistence type="predicted"/>
<comment type="caution">
    <text evidence="4">The sequence shown here is derived from an EMBL/GenBank/DDBJ whole genome shotgun (WGS) entry which is preliminary data.</text>
</comment>
<evidence type="ECO:0000256" key="2">
    <source>
        <dbReference type="SAM" id="SignalP"/>
    </source>
</evidence>
<dbReference type="InterPro" id="IPR001507">
    <property type="entry name" value="ZP_dom"/>
</dbReference>
<dbReference type="SMART" id="SM00241">
    <property type="entry name" value="ZP"/>
    <property type="match status" value="1"/>
</dbReference>
<dbReference type="Gene3D" id="2.60.40.3210">
    <property type="entry name" value="Zona pellucida, ZP-N domain"/>
    <property type="match status" value="1"/>
</dbReference>
<dbReference type="Pfam" id="PF26562">
    <property type="entry name" value="Ig-like"/>
    <property type="match status" value="1"/>
</dbReference>
<dbReference type="Pfam" id="PF23344">
    <property type="entry name" value="ZP-N"/>
    <property type="match status" value="1"/>
</dbReference>
<feature type="signal peptide" evidence="2">
    <location>
        <begin position="1"/>
        <end position="15"/>
    </location>
</feature>
<feature type="domain" description="ZP" evidence="3">
    <location>
        <begin position="600"/>
        <end position="808"/>
    </location>
</feature>
<dbReference type="InterPro" id="IPR057638">
    <property type="entry name" value="Ig_ZP2_2nd"/>
</dbReference>
<dbReference type="EMBL" id="JAACNH010001173">
    <property type="protein sequence ID" value="KAG8430290.1"/>
    <property type="molecule type" value="Genomic_DNA"/>
</dbReference>
<reference evidence="4" key="1">
    <citation type="thesis" date="2020" institute="ProQuest LLC" country="789 East Eisenhower Parkway, Ann Arbor, MI, USA">
        <title>Comparative Genomics and Chromosome Evolution.</title>
        <authorList>
            <person name="Mudd A.B."/>
        </authorList>
    </citation>
    <scope>NUCLEOTIDE SEQUENCE</scope>
    <source>
        <strain evidence="4">Female2</strain>
        <tissue evidence="4">Blood</tissue>
    </source>
</reference>
<keyword evidence="2" id="KW-0732">Signal</keyword>
<feature type="chain" id="PRO_5035764778" description="ZP domain-containing protein" evidence="2">
    <location>
        <begin position="16"/>
        <end position="808"/>
    </location>
</feature>
<gene>
    <name evidence="4" type="ORF">GDO86_018044</name>
</gene>
<dbReference type="Gene3D" id="2.60.40.4100">
    <property type="entry name" value="Zona pellucida, ZP-C domain"/>
    <property type="match status" value="1"/>
</dbReference>
<dbReference type="PROSITE" id="PS51034">
    <property type="entry name" value="ZP_2"/>
    <property type="match status" value="1"/>
</dbReference>
<evidence type="ECO:0000313" key="4">
    <source>
        <dbReference type="EMBL" id="KAG8430290.1"/>
    </source>
</evidence>
<dbReference type="PANTHER" id="PTHR47130">
    <property type="entry name" value="SI:DKEY-19B23.11-RELATED"/>
    <property type="match status" value="1"/>
</dbReference>
<feature type="non-terminal residue" evidence="4">
    <location>
        <position position="1"/>
    </location>
</feature>
<dbReference type="InterPro" id="IPR055355">
    <property type="entry name" value="ZP-C"/>
</dbReference>
<keyword evidence="5" id="KW-1185">Reference proteome</keyword>
<evidence type="ECO:0000259" key="3">
    <source>
        <dbReference type="PROSITE" id="PS51034"/>
    </source>
</evidence>
<dbReference type="Proteomes" id="UP000812440">
    <property type="component" value="Unassembled WGS sequence"/>
</dbReference>
<sequence>RLVFLCLFLPSFVRSAVFPSGAAKAECRNRVFSIWVDKNFIGSRQWHLEVLNKTGAPVVVSEGNASQCGYSITKDIYGNVEMRVSFLACWVLNMNDLQFDLNVRFILEVQAGVNIPFPIALSCRIVDPWNIREVLCEESFMEVSVRRIVPWVTDWTTNDTQTVWPVDTQGGLSPSWQVEFKMLDNSVLMVTAADAFRMGYGLNATATRVVFRAPYNTSESRIMKVGGYKLEVILAKMYYSQPLIQLIVDTTTACPYDPPVFTNTTVSWLTPTMVTPLVVDYTTYSDRGVSMGVDGNLLEPNVIAQNGYILNNNGTTVDVTVPIGAPGGYTESDILNNQYGSTYHIQLLLVHHWRGAVADTTRHSAIKPISTPFRPQTLIFINNTDPKTRLFNVSLGNFFPDVDLKSFVIKGVNVALEEAKIRGFQVAKVDNRNGTDAYVLQVPFSDPLVKQEHLHGSIRQYTLYVTYVMTLLTKNKNFTYTDVVVCQLEDVVLPSYNKTCGKDRFILNMTRGNMDLYWIPFIRNLPLSETLVKSQNYRIFQNGSFFYMEVPLFAVGLVYEDISLRGIQARLDFSLKDNKTLQVRSSYSFECNFPTGRLLVCLPNGTMKATVLGLDTQPPFDPRETHLKDPTCKPQEANKDRALFSFSVYTCGTTRQFDSDYLVYENEVTFDRKGLPPSRSVISRNSTYRLTLRCRYPIVDTEQLVGRYNRTIYGPRGLSTDFSSVEAKVIRKRTDNTKVSDLKVAKDDTFTSFYTAWDFPVLLQRDEDLYFQAHEENENPLRMEIQDCWATTSQQLMLPTWDLIVDGK</sequence>